<accession>A0A845PU03</accession>
<evidence type="ECO:0000313" key="1">
    <source>
        <dbReference type="EMBL" id="NAW51712.1"/>
    </source>
</evidence>
<name>A0A845PU03_9FLAO</name>
<organism evidence="1 2">
    <name type="scientific">Elizabethkingia argenteiflava</name>
    <dbReference type="NCBI Taxonomy" id="2681556"/>
    <lineage>
        <taxon>Bacteria</taxon>
        <taxon>Pseudomonadati</taxon>
        <taxon>Bacteroidota</taxon>
        <taxon>Flavobacteriia</taxon>
        <taxon>Flavobacteriales</taxon>
        <taxon>Weeksellaceae</taxon>
        <taxon>Elizabethkingia</taxon>
    </lineage>
</organism>
<keyword evidence="2" id="KW-1185">Reference proteome</keyword>
<feature type="non-terminal residue" evidence="1">
    <location>
        <position position="1"/>
    </location>
</feature>
<dbReference type="EMBL" id="JAAABJ010000608">
    <property type="protein sequence ID" value="NAW51712.1"/>
    <property type="molecule type" value="Genomic_DNA"/>
</dbReference>
<reference evidence="1 2" key="1">
    <citation type="submission" date="2019-11" db="EMBL/GenBank/DDBJ databases">
        <title>Characterization of Elizabethkingia argenteiflava sp. nov., isolated from inner surface of Soybean Pods.</title>
        <authorList>
            <person name="Mo S."/>
        </authorList>
    </citation>
    <scope>NUCLEOTIDE SEQUENCE [LARGE SCALE GENOMIC DNA]</scope>
    <source>
        <strain evidence="1 2">YB22</strain>
    </source>
</reference>
<dbReference type="AlphaFoldDB" id="A0A845PU03"/>
<evidence type="ECO:0000313" key="2">
    <source>
        <dbReference type="Proteomes" id="UP000553459"/>
    </source>
</evidence>
<dbReference type="Proteomes" id="UP000553459">
    <property type="component" value="Unassembled WGS sequence"/>
</dbReference>
<sequence>KWRKDGYFRKAWIGLSHLNKRKLEMSSLQLDGSPTPIRMGGEKLGYQARKKAKTTNSIFLWITGDKCWQWEVQKVCIITIDTKKKVV</sequence>
<protein>
    <submittedName>
        <fullName evidence="1">Uncharacterized protein</fullName>
    </submittedName>
</protein>
<gene>
    <name evidence="1" type="ORF">GNY06_10115</name>
</gene>
<comment type="caution">
    <text evidence="1">The sequence shown here is derived from an EMBL/GenBank/DDBJ whole genome shotgun (WGS) entry which is preliminary data.</text>
</comment>
<proteinExistence type="predicted"/>